<accession>A0A0U5JAN4</accession>
<dbReference type="KEGG" id="pnl:PNK_0206"/>
<keyword evidence="5" id="KW-0564">Palmitate</keyword>
<keyword evidence="3" id="KW-0732">Signal</keyword>
<comment type="subcellular location">
    <subcellularLocation>
        <location evidence="1">Cell outer membrane</location>
        <topology evidence="1">Lipid-anchor</topology>
    </subcellularLocation>
</comment>
<comment type="similarity">
    <text evidence="2">Belongs to the YscJ lipoprotein family.</text>
</comment>
<keyword evidence="4 9" id="KW-0472">Membrane</keyword>
<dbReference type="InParanoid" id="A0A0U5JAN4"/>
<dbReference type="AlphaFoldDB" id="A0A0U5JAN4"/>
<dbReference type="InterPro" id="IPR003282">
    <property type="entry name" value="T3SS_SctJ"/>
</dbReference>
<keyword evidence="9" id="KW-0812">Transmembrane</keyword>
<dbReference type="Gene3D" id="3.30.300.30">
    <property type="match status" value="1"/>
</dbReference>
<sequence length="335" mass="36604">MKINCVAARTSIYRFLHQLMVFITLVSVLTSCESRRVIVNGLEEKEANEILVFLSTKGINATKVQAATEGGGGGKGILWNISVEETQANEAMALLNQVGLPRRRGQNLLGIFANTSLVPSGMQEKIRYQAGLAEQIASTIRKIDGVLDADVQISFPDEDPLNPNAPKQKITASVYVKHNGVLDDPNAHLTTRIKRLVSGSVNGLDYDNVTVIGDKARYGETPLGGLGGSLGDEEKQYVNVWSIVLAKDSLSRFRIIFFAFTISLVLLLLALIWLLWKFLPLLKKVGGFKQLLSFHPIQLGDIATEAKAPEATDAKKEEKAKKSEDDTANQGIDET</sequence>
<dbReference type="PANTHER" id="PTHR30046:SF2">
    <property type="entry name" value="YOP PROTEINS TRANSLOCATION LIPOPROTEIN J"/>
    <property type="match status" value="1"/>
</dbReference>
<dbReference type="Proteomes" id="UP000069902">
    <property type="component" value="Chromosome cPNK"/>
</dbReference>
<feature type="transmembrane region" description="Helical" evidence="9">
    <location>
        <begin position="255"/>
        <end position="276"/>
    </location>
</feature>
<evidence type="ECO:0000256" key="5">
    <source>
        <dbReference type="ARBA" id="ARBA00023139"/>
    </source>
</evidence>
<name>A0A0U5JAN4_9BACT</name>
<evidence type="ECO:0000256" key="3">
    <source>
        <dbReference type="ARBA" id="ARBA00022729"/>
    </source>
</evidence>
<keyword evidence="7 11" id="KW-0449">Lipoprotein</keyword>
<keyword evidence="6" id="KW-0998">Cell outer membrane</keyword>
<organism evidence="11 12">
    <name type="scientific">Candidatus Protochlamydia naegleriophila</name>
    <dbReference type="NCBI Taxonomy" id="389348"/>
    <lineage>
        <taxon>Bacteria</taxon>
        <taxon>Pseudomonadati</taxon>
        <taxon>Chlamydiota</taxon>
        <taxon>Chlamydiia</taxon>
        <taxon>Parachlamydiales</taxon>
        <taxon>Parachlamydiaceae</taxon>
        <taxon>Candidatus Protochlamydia</taxon>
    </lineage>
</organism>
<evidence type="ECO:0000256" key="4">
    <source>
        <dbReference type="ARBA" id="ARBA00023136"/>
    </source>
</evidence>
<keyword evidence="12" id="KW-1185">Reference proteome</keyword>
<evidence type="ECO:0000256" key="8">
    <source>
        <dbReference type="SAM" id="MobiDB-lite"/>
    </source>
</evidence>
<evidence type="ECO:0000256" key="2">
    <source>
        <dbReference type="ARBA" id="ARBA00009509"/>
    </source>
</evidence>
<dbReference type="RefSeq" id="WP_173636859.1">
    <property type="nucleotide sequence ID" value="NZ_LN879502.1"/>
</dbReference>
<evidence type="ECO:0000256" key="6">
    <source>
        <dbReference type="ARBA" id="ARBA00023237"/>
    </source>
</evidence>
<feature type="domain" description="Flagellar M-ring N-terminal" evidence="10">
    <location>
        <begin position="33"/>
        <end position="217"/>
    </location>
</feature>
<dbReference type="InterPro" id="IPR045851">
    <property type="entry name" value="AMP-bd_C_sf"/>
</dbReference>
<feature type="region of interest" description="Disordered" evidence="8">
    <location>
        <begin position="308"/>
        <end position="335"/>
    </location>
</feature>
<evidence type="ECO:0000259" key="10">
    <source>
        <dbReference type="Pfam" id="PF01514"/>
    </source>
</evidence>
<dbReference type="EMBL" id="LN879502">
    <property type="protein sequence ID" value="CUI15844.1"/>
    <property type="molecule type" value="Genomic_DNA"/>
</dbReference>
<evidence type="ECO:0000313" key="12">
    <source>
        <dbReference type="Proteomes" id="UP000069902"/>
    </source>
</evidence>
<proteinExistence type="inferred from homology"/>
<feature type="compositionally biased region" description="Basic and acidic residues" evidence="8">
    <location>
        <begin position="308"/>
        <end position="325"/>
    </location>
</feature>
<dbReference type="GO" id="GO:0009306">
    <property type="term" value="P:protein secretion"/>
    <property type="evidence" value="ECO:0007669"/>
    <property type="project" value="InterPro"/>
</dbReference>
<dbReference type="Gene3D" id="3.30.70.1530">
    <property type="entry name" value="Hypothetical protein rpa1041"/>
    <property type="match status" value="1"/>
</dbReference>
<dbReference type="GO" id="GO:0009279">
    <property type="term" value="C:cell outer membrane"/>
    <property type="evidence" value="ECO:0007669"/>
    <property type="project" value="UniProtKB-SubCell"/>
</dbReference>
<dbReference type="InterPro" id="IPR006182">
    <property type="entry name" value="FliF_N_dom"/>
</dbReference>
<dbReference type="Pfam" id="PF01514">
    <property type="entry name" value="YscJ_FliF"/>
    <property type="match status" value="1"/>
</dbReference>
<keyword evidence="9" id="KW-1133">Transmembrane helix</keyword>
<protein>
    <submittedName>
        <fullName evidence="11">Type III secretion lipoprotein SctJ</fullName>
    </submittedName>
</protein>
<evidence type="ECO:0000313" key="11">
    <source>
        <dbReference type="EMBL" id="CUI15844.1"/>
    </source>
</evidence>
<dbReference type="NCBIfam" id="TIGR02544">
    <property type="entry name" value="III_secr_YscJ"/>
    <property type="match status" value="1"/>
</dbReference>
<dbReference type="InterPro" id="IPR043427">
    <property type="entry name" value="YscJ/FliF"/>
</dbReference>
<gene>
    <name evidence="11" type="primary">sctJ</name>
    <name evidence="11" type="ORF">PNK_0206</name>
</gene>
<dbReference type="PRINTS" id="PR01338">
    <property type="entry name" value="TYPE3OMKPROT"/>
</dbReference>
<dbReference type="PROSITE" id="PS51257">
    <property type="entry name" value="PROKAR_LIPOPROTEIN"/>
    <property type="match status" value="1"/>
</dbReference>
<dbReference type="STRING" id="389348.PNK_0206"/>
<evidence type="ECO:0000256" key="9">
    <source>
        <dbReference type="SAM" id="Phobius"/>
    </source>
</evidence>
<evidence type="ECO:0000256" key="1">
    <source>
        <dbReference type="ARBA" id="ARBA00004459"/>
    </source>
</evidence>
<evidence type="ECO:0000256" key="7">
    <source>
        <dbReference type="ARBA" id="ARBA00023288"/>
    </source>
</evidence>
<reference evidence="12" key="1">
    <citation type="submission" date="2015-09" db="EMBL/GenBank/DDBJ databases">
        <authorList>
            <person name="Bertelli C."/>
        </authorList>
    </citation>
    <scope>NUCLEOTIDE SEQUENCE [LARGE SCALE GENOMIC DNA]</scope>
    <source>
        <strain evidence="12">KNic</strain>
    </source>
</reference>
<dbReference type="PATRIC" id="fig|389348.3.peg.237"/>
<dbReference type="PANTHER" id="PTHR30046">
    <property type="entry name" value="FLAGELLAR M-RING PROTEIN"/>
    <property type="match status" value="1"/>
</dbReference>